<dbReference type="InterPro" id="IPR007676">
    <property type="entry name" value="Ribophorin_I"/>
</dbReference>
<comment type="pathway">
    <text evidence="3 12">Protein modification; protein glycosylation.</text>
</comment>
<comment type="similarity">
    <text evidence="4 12">Belongs to the OST1 family.</text>
</comment>
<evidence type="ECO:0000256" key="7">
    <source>
        <dbReference type="ARBA" id="ARBA00022729"/>
    </source>
</evidence>
<feature type="transmembrane region" description="Helical" evidence="12">
    <location>
        <begin position="241"/>
        <end position="260"/>
    </location>
</feature>
<evidence type="ECO:0000313" key="14">
    <source>
        <dbReference type="Proteomes" id="UP000437017"/>
    </source>
</evidence>
<evidence type="ECO:0000256" key="4">
    <source>
        <dbReference type="ARBA" id="ARBA00008905"/>
    </source>
</evidence>
<dbReference type="PANTHER" id="PTHR21049">
    <property type="entry name" value="RIBOPHORIN I"/>
    <property type="match status" value="1"/>
</dbReference>
<dbReference type="UniPathway" id="UPA00378"/>
<organism evidence="13 14">
    <name type="scientific">Balaenoptera physalus</name>
    <name type="common">Fin whale</name>
    <name type="synonym">Balaena physalus</name>
    <dbReference type="NCBI Taxonomy" id="9770"/>
    <lineage>
        <taxon>Eukaryota</taxon>
        <taxon>Metazoa</taxon>
        <taxon>Chordata</taxon>
        <taxon>Craniata</taxon>
        <taxon>Vertebrata</taxon>
        <taxon>Euteleostomi</taxon>
        <taxon>Mammalia</taxon>
        <taxon>Eutheria</taxon>
        <taxon>Laurasiatheria</taxon>
        <taxon>Artiodactyla</taxon>
        <taxon>Whippomorpha</taxon>
        <taxon>Cetacea</taxon>
        <taxon>Mysticeti</taxon>
        <taxon>Balaenopteridae</taxon>
        <taxon>Balaenoptera</taxon>
    </lineage>
</organism>
<comment type="subunit">
    <text evidence="11">Component of the oligosaccharyltransferase (OST) complex. OST exists in two different complex forms which contain common core subunits RPN1, RPN2, OST48, OST4, DAD1 and TMEM258, either STT3A or STT3B as catalytic subunits, and form-specific accessory subunits. STT3A complex assembly occurs through the formation of 3 subcomplexes. Subcomplex 1 contains RPN1 and TMEM258, subcomplex 2 contains the STT3A-specific subunits STT3A, DC2/OSTC, and KCP2 as well as the core subunit OST4, and subcomplex 3 contains RPN2, DAD1, and OST48. The STT3A complex can form stable complexes with the Sec61 complex or with both the Sec61 and TRAP complexes. Interacts with TMEM35A/NACHO.</text>
</comment>
<keyword evidence="7" id="KW-0732">Signal</keyword>
<evidence type="ECO:0000256" key="12">
    <source>
        <dbReference type="RuleBase" id="RU361143"/>
    </source>
</evidence>
<keyword evidence="8 12" id="KW-0256">Endoplasmic reticulum</keyword>
<keyword evidence="9 12" id="KW-1133">Transmembrane helix</keyword>
<dbReference type="PANTHER" id="PTHR21049:SF0">
    <property type="entry name" value="DOLICHYL-DIPHOSPHOOLIGOSACCHARIDE--PROTEIN GLYCOSYLTRANSFERASE SUBUNIT 1"/>
    <property type="match status" value="1"/>
</dbReference>
<evidence type="ECO:0000256" key="8">
    <source>
        <dbReference type="ARBA" id="ARBA00022824"/>
    </source>
</evidence>
<sequence>MPFLSLGNRRDLLSQVKGEDEEENNLEVRETKIKGKSGRFFTVRLPVALDPGAKISVIVEAVYTHVLQPYPTQITQSEKQFVVFEGNHYFYSPYPTKTQTMRVKLASRNVESYTKLGNPTRSEGLLDYGPFRDVPAYSQVGPCGVQATPVRRRAYLLRGDQYALKMRLVDHVFDEQVIDSLTVKIILPEGAKNIQVDSPYEISRAPDELHYTYLDTFGRPVIVAHKENLVEQHIQDMVEPLLVVAAFYILFFTVIVYVRLDFSITKWWALLGRRRSEWAQGWMSSHTVSLPQDPAAEARMKVACITEQVLTLVNKRLGLYRHFDETVNRYKQSRDVSTLNSGRKSLETEHKALASEVALLQSRLKTEGSDLCDRVSACRRRVPRLVPASPNVALLAAGLWVSPHLGPGVVKGLAHRGQSLQEQAFQGEKLASPSTAAPLPREVVGLWGRAAEDTRALPCSCLGQVSEMQKLDAQVKELVLKSAVEAERLVAGKLKKDTYIENEKLISGKRQELVTKIDHILDAL</sequence>
<dbReference type="Proteomes" id="UP000437017">
    <property type="component" value="Unassembled WGS sequence"/>
</dbReference>
<keyword evidence="6 12" id="KW-0812">Transmembrane</keyword>
<comment type="subcellular location">
    <subcellularLocation>
        <location evidence="2 12">Endoplasmic reticulum membrane</location>
        <topology evidence="2 12">Single-pass type I membrane protein</topology>
    </subcellularLocation>
</comment>
<dbReference type="GO" id="GO:0018279">
    <property type="term" value="P:protein N-linked glycosylation via asparagine"/>
    <property type="evidence" value="ECO:0007669"/>
    <property type="project" value="TreeGrafter"/>
</dbReference>
<dbReference type="OrthoDB" id="310030at2759"/>
<evidence type="ECO:0000256" key="11">
    <source>
        <dbReference type="ARBA" id="ARBA00046898"/>
    </source>
</evidence>
<dbReference type="GO" id="GO:0008250">
    <property type="term" value="C:oligosaccharyltransferase complex"/>
    <property type="evidence" value="ECO:0007669"/>
    <property type="project" value="UniProtKB-UniRule"/>
</dbReference>
<name>A0A6A1Q317_BALPH</name>
<dbReference type="EMBL" id="SGJD01001129">
    <property type="protein sequence ID" value="KAB0401887.1"/>
    <property type="molecule type" value="Genomic_DNA"/>
</dbReference>
<evidence type="ECO:0000256" key="10">
    <source>
        <dbReference type="ARBA" id="ARBA00023136"/>
    </source>
</evidence>
<comment type="function">
    <text evidence="1 12">Subunit of the oligosaccharyl transferase (OST) complex that catalyzes the initial transfer of a defined glycan (Glc(3)Man(9)GlcNAc(2) in eukaryotes) from the lipid carrier dolichol-pyrophosphate to an asparagine residue within an Asn-X-Ser/Thr consensus motif in nascent polypeptide chains, the first step in protein N-glycosylation. N-glycosylation occurs cotranslationally and the complex associates with the Sec61 complex at the channel-forming translocon complex that mediates protein translocation across the endoplasmic reticulum (ER). All subunits are required for a maximal enzyme activity.</text>
</comment>
<keyword evidence="14" id="KW-1185">Reference proteome</keyword>
<proteinExistence type="inferred from homology"/>
<evidence type="ECO:0000256" key="2">
    <source>
        <dbReference type="ARBA" id="ARBA00004115"/>
    </source>
</evidence>
<dbReference type="AlphaFoldDB" id="A0A6A1Q317"/>
<evidence type="ECO:0000313" key="13">
    <source>
        <dbReference type="EMBL" id="KAB0401887.1"/>
    </source>
</evidence>
<dbReference type="Pfam" id="PF04597">
    <property type="entry name" value="Ribophorin_I"/>
    <property type="match status" value="2"/>
</dbReference>
<evidence type="ECO:0000256" key="6">
    <source>
        <dbReference type="ARBA" id="ARBA00022692"/>
    </source>
</evidence>
<comment type="caution">
    <text evidence="13">The sequence shown here is derived from an EMBL/GenBank/DDBJ whole genome shotgun (WGS) entry which is preliminary data.</text>
</comment>
<evidence type="ECO:0000256" key="5">
    <source>
        <dbReference type="ARBA" id="ARBA00017611"/>
    </source>
</evidence>
<accession>A0A6A1Q317</accession>
<evidence type="ECO:0000256" key="1">
    <source>
        <dbReference type="ARBA" id="ARBA00002791"/>
    </source>
</evidence>
<reference evidence="13 14" key="1">
    <citation type="journal article" date="2019" name="PLoS ONE">
        <title>Genomic analyses reveal an absence of contemporary introgressive admixture between fin whales and blue whales, despite known hybrids.</title>
        <authorList>
            <person name="Westbury M.V."/>
            <person name="Petersen B."/>
            <person name="Lorenzen E.D."/>
        </authorList>
    </citation>
    <scope>NUCLEOTIDE SEQUENCE [LARGE SCALE GENOMIC DNA]</scope>
    <source>
        <strain evidence="13">FinWhale-01</strain>
    </source>
</reference>
<evidence type="ECO:0000256" key="3">
    <source>
        <dbReference type="ARBA" id="ARBA00004922"/>
    </source>
</evidence>
<keyword evidence="10 12" id="KW-0472">Membrane</keyword>
<protein>
    <recommendedName>
        <fullName evidence="5 12">Dolichyl-diphosphooligosaccharide--protein glycosyltransferase subunit 1</fullName>
    </recommendedName>
</protein>
<evidence type="ECO:0000256" key="9">
    <source>
        <dbReference type="ARBA" id="ARBA00022989"/>
    </source>
</evidence>
<gene>
    <name evidence="13" type="ORF">E2I00_011812</name>
</gene>